<dbReference type="InterPro" id="IPR052557">
    <property type="entry name" value="CAP/Cytokinesis_protein"/>
</dbReference>
<feature type="domain" description="Transglutaminase-like" evidence="2">
    <location>
        <begin position="469"/>
        <end position="530"/>
    </location>
</feature>
<evidence type="ECO:0000313" key="3">
    <source>
        <dbReference type="EMBL" id="QVY62020.1"/>
    </source>
</evidence>
<feature type="chain" id="PRO_5045384160" evidence="1">
    <location>
        <begin position="27"/>
        <end position="567"/>
    </location>
</feature>
<organism evidence="3 4">
    <name type="scientific">Cytobacillus gottheilii</name>
    <dbReference type="NCBI Taxonomy" id="859144"/>
    <lineage>
        <taxon>Bacteria</taxon>
        <taxon>Bacillati</taxon>
        <taxon>Bacillota</taxon>
        <taxon>Bacilli</taxon>
        <taxon>Bacillales</taxon>
        <taxon>Bacillaceae</taxon>
        <taxon>Cytobacillus</taxon>
    </lineage>
</organism>
<dbReference type="Pfam" id="PF01841">
    <property type="entry name" value="Transglut_core"/>
    <property type="match status" value="1"/>
</dbReference>
<dbReference type="Gene3D" id="3.10.620.30">
    <property type="match status" value="1"/>
</dbReference>
<dbReference type="InterPro" id="IPR002931">
    <property type="entry name" value="Transglutaminase-like"/>
</dbReference>
<dbReference type="PANTHER" id="PTHR46333:SF2">
    <property type="entry name" value="CYTOKINESIS PROTEIN 3"/>
    <property type="match status" value="1"/>
</dbReference>
<dbReference type="InterPro" id="IPR038765">
    <property type="entry name" value="Papain-like_cys_pep_sf"/>
</dbReference>
<dbReference type="PROSITE" id="PS51257">
    <property type="entry name" value="PROKAR_LIPOPROTEIN"/>
    <property type="match status" value="1"/>
</dbReference>
<evidence type="ECO:0000256" key="1">
    <source>
        <dbReference type="SAM" id="SignalP"/>
    </source>
</evidence>
<evidence type="ECO:0000259" key="2">
    <source>
        <dbReference type="SMART" id="SM00460"/>
    </source>
</evidence>
<protein>
    <submittedName>
        <fullName evidence="3">Transglutaminase domain-containing protein</fullName>
    </submittedName>
</protein>
<dbReference type="RefSeq" id="WP_214477345.1">
    <property type="nucleotide sequence ID" value="NZ_CANKUS010000020.1"/>
</dbReference>
<keyword evidence="4" id="KW-1185">Reference proteome</keyword>
<keyword evidence="1" id="KW-0732">Signal</keyword>
<dbReference type="SUPFAM" id="SSF54001">
    <property type="entry name" value="Cysteine proteinases"/>
    <property type="match status" value="1"/>
</dbReference>
<dbReference type="EMBL" id="CP071709">
    <property type="protein sequence ID" value="QVY62020.1"/>
    <property type="molecule type" value="Genomic_DNA"/>
</dbReference>
<accession>A0ABX8FD44</accession>
<gene>
    <name evidence="3" type="ORF">J1899_02560</name>
</gene>
<feature type="signal peptide" evidence="1">
    <location>
        <begin position="1"/>
        <end position="26"/>
    </location>
</feature>
<dbReference type="SMART" id="SM00460">
    <property type="entry name" value="TGc"/>
    <property type="match status" value="1"/>
</dbReference>
<name>A0ABX8FD44_9BACI</name>
<proteinExistence type="predicted"/>
<reference evidence="3 4" key="1">
    <citation type="submission" date="2021-03" db="EMBL/GenBank/DDBJ databases">
        <title>The first data on the complete genome of the tetrodotoxin-producing bacterium.</title>
        <authorList>
            <person name="Melnikova D.I."/>
            <person name="Nijland R."/>
            <person name="Magarlamov T.Y."/>
        </authorList>
    </citation>
    <scope>NUCLEOTIDE SEQUENCE [LARGE SCALE GENOMIC DNA]</scope>
    <source>
        <strain evidence="3 4">1839</strain>
    </source>
</reference>
<sequence>MIKKAPWLFMLFLSACLLLLAGCADKTDSTNNQEEEETEKTDQYDQLAQEKNEELELEPLELTSYSEEVGAKIAEPAYKHFAANGKVTVEGTIEKHAELKSDYVWIKIYADEEGPAGDKHEYYAPIADGEFKQDVRFFNGEGEYRVEVQVPSMDRDNYYYDTAKFTVENVNPDMNRDISYTPFGFEAGLNLEGDTSYLQEDEIFSLKGAVTELTDDDTLMLVLRKDSETWKHVIPLDGGEFSYDVPLFYGAGLHELEVLVPDEERENYYQTATTLLIDNESDQIMEPIEYSKTYMERGVTLDFPQYGGEETDGVYEVKGTIDPNAEFGPETDHIYITTKKGEDEALDVIPVEDYQFNDSFHLRFGPGTYEVTVSVPEIKEENSDYFRYFGFAKFHVDSTAPDERDLLPSRGVQSDDPQIISLAEEVTGGSAGEREKVKAVYEYVAKNIAYDVEKYETDNFNWDDSALKVLDLKKGVCQDYAYLAIAMLRAADIEARFIEGKAKGSGILPGNHAWVEAKVDGNWLTMDPTWGSGYVDDGVFTAKYNEDYFDPNPDEFAKTHTRTGVAY</sequence>
<evidence type="ECO:0000313" key="4">
    <source>
        <dbReference type="Proteomes" id="UP000679247"/>
    </source>
</evidence>
<dbReference type="PANTHER" id="PTHR46333">
    <property type="entry name" value="CYTOKINESIS PROTEIN 3"/>
    <property type="match status" value="1"/>
</dbReference>
<dbReference type="Proteomes" id="UP000679247">
    <property type="component" value="Chromosome"/>
</dbReference>